<dbReference type="Proteomes" id="UP000219546">
    <property type="component" value="Unassembled WGS sequence"/>
</dbReference>
<dbReference type="EMBL" id="OAOP01000003">
    <property type="protein sequence ID" value="SNX69944.1"/>
    <property type="molecule type" value="Genomic_DNA"/>
</dbReference>
<protein>
    <submittedName>
        <fullName evidence="1">Uncharacterized protein</fullName>
    </submittedName>
</protein>
<dbReference type="AlphaFoldDB" id="A0A285CR27"/>
<organism evidence="1 2">
    <name type="scientific">Bacillus oleivorans</name>
    <dbReference type="NCBI Taxonomy" id="1448271"/>
    <lineage>
        <taxon>Bacteria</taxon>
        <taxon>Bacillati</taxon>
        <taxon>Bacillota</taxon>
        <taxon>Bacilli</taxon>
        <taxon>Bacillales</taxon>
        <taxon>Bacillaceae</taxon>
        <taxon>Bacillus</taxon>
    </lineage>
</organism>
<evidence type="ECO:0000313" key="2">
    <source>
        <dbReference type="Proteomes" id="UP000219546"/>
    </source>
</evidence>
<name>A0A285CR27_9BACI</name>
<evidence type="ECO:0000313" key="1">
    <source>
        <dbReference type="EMBL" id="SNX69944.1"/>
    </source>
</evidence>
<keyword evidence="2" id="KW-1185">Reference proteome</keyword>
<reference evidence="1 2" key="1">
    <citation type="submission" date="2017-08" db="EMBL/GenBank/DDBJ databases">
        <authorList>
            <person name="de Groot N.N."/>
        </authorList>
    </citation>
    <scope>NUCLEOTIDE SEQUENCE [LARGE SCALE GENOMIC DNA]</scope>
    <source>
        <strain evidence="1 2">JC228</strain>
    </source>
</reference>
<accession>A0A285CR27</accession>
<gene>
    <name evidence="1" type="ORF">SAMN05877753_103326</name>
</gene>
<proteinExistence type="predicted"/>
<sequence>MRKVESSSHRDRYVPGNWERDRLINPGMVDTYFANSTQGLPEKKDWLKVEQIAEAVACMASSSSSYGD</sequence>